<evidence type="ECO:0000259" key="1">
    <source>
        <dbReference type="PROSITE" id="PS50995"/>
    </source>
</evidence>
<accession>A0A9X1DAZ7</accession>
<dbReference type="GO" id="GO:0003677">
    <property type="term" value="F:DNA binding"/>
    <property type="evidence" value="ECO:0007669"/>
    <property type="project" value="UniProtKB-KW"/>
</dbReference>
<name>A0A9X1DAZ7_9SPHN</name>
<protein>
    <submittedName>
        <fullName evidence="2">Winged helix DNA-binding protein</fullName>
    </submittedName>
</protein>
<dbReference type="SMART" id="SM00347">
    <property type="entry name" value="HTH_MARR"/>
    <property type="match status" value="1"/>
</dbReference>
<keyword evidence="2" id="KW-0238">DNA-binding</keyword>
<dbReference type="Gene3D" id="1.10.10.10">
    <property type="entry name" value="Winged helix-like DNA-binding domain superfamily/Winged helix DNA-binding domain"/>
    <property type="match status" value="1"/>
</dbReference>
<dbReference type="InterPro" id="IPR000835">
    <property type="entry name" value="HTH_MarR-typ"/>
</dbReference>
<dbReference type="SUPFAM" id="SSF46785">
    <property type="entry name" value="Winged helix' DNA-binding domain"/>
    <property type="match status" value="1"/>
</dbReference>
<dbReference type="EMBL" id="JAHGAW010000004">
    <property type="protein sequence ID" value="MBT2186624.1"/>
    <property type="molecule type" value="Genomic_DNA"/>
</dbReference>
<dbReference type="GO" id="GO:0006950">
    <property type="term" value="P:response to stress"/>
    <property type="evidence" value="ECO:0007669"/>
    <property type="project" value="TreeGrafter"/>
</dbReference>
<dbReference type="InterPro" id="IPR036388">
    <property type="entry name" value="WH-like_DNA-bd_sf"/>
</dbReference>
<keyword evidence="3" id="KW-1185">Reference proteome</keyword>
<dbReference type="RefSeq" id="WP_214622382.1">
    <property type="nucleotide sequence ID" value="NZ_JAHGAW010000004.1"/>
</dbReference>
<dbReference type="PROSITE" id="PS50995">
    <property type="entry name" value="HTH_MARR_2"/>
    <property type="match status" value="1"/>
</dbReference>
<sequence>MDQDTPWYDNVVIAALLRHARTTYGKAMRDALDAAGYDDIPGNGLYIIGGLAIGAGGVPIRQLMRELSITKQGAGQLVDTLVSRGYLQRTPDEADRRQIIVTLTERGQAAAEAQAAARARIDAELLARVGPDDVAALRRALGTLINMRHEAELEDPAH</sequence>
<reference evidence="2" key="1">
    <citation type="submission" date="2021-05" db="EMBL/GenBank/DDBJ databases">
        <title>Genome of Sphingobium sp. strain.</title>
        <authorList>
            <person name="Fan R."/>
        </authorList>
    </citation>
    <scope>NUCLEOTIDE SEQUENCE</scope>
    <source>
        <strain evidence="2">H33</strain>
    </source>
</reference>
<proteinExistence type="predicted"/>
<dbReference type="PANTHER" id="PTHR33164:SF57">
    <property type="entry name" value="MARR-FAMILY TRANSCRIPTIONAL REGULATOR"/>
    <property type="match status" value="1"/>
</dbReference>
<feature type="domain" description="HTH marR-type" evidence="1">
    <location>
        <begin position="9"/>
        <end position="146"/>
    </location>
</feature>
<gene>
    <name evidence="2" type="ORF">KK488_06645</name>
</gene>
<evidence type="ECO:0000313" key="2">
    <source>
        <dbReference type="EMBL" id="MBT2186624.1"/>
    </source>
</evidence>
<evidence type="ECO:0000313" key="3">
    <source>
        <dbReference type="Proteomes" id="UP001138757"/>
    </source>
</evidence>
<dbReference type="PANTHER" id="PTHR33164">
    <property type="entry name" value="TRANSCRIPTIONAL REGULATOR, MARR FAMILY"/>
    <property type="match status" value="1"/>
</dbReference>
<dbReference type="Proteomes" id="UP001138757">
    <property type="component" value="Unassembled WGS sequence"/>
</dbReference>
<dbReference type="PRINTS" id="PR00598">
    <property type="entry name" value="HTHMARR"/>
</dbReference>
<dbReference type="InterPro" id="IPR039422">
    <property type="entry name" value="MarR/SlyA-like"/>
</dbReference>
<comment type="caution">
    <text evidence="2">The sequence shown here is derived from an EMBL/GenBank/DDBJ whole genome shotgun (WGS) entry which is preliminary data.</text>
</comment>
<organism evidence="2 3">
    <name type="scientific">Sphingobium nicotianae</name>
    <dbReference type="NCBI Taxonomy" id="2782607"/>
    <lineage>
        <taxon>Bacteria</taxon>
        <taxon>Pseudomonadati</taxon>
        <taxon>Pseudomonadota</taxon>
        <taxon>Alphaproteobacteria</taxon>
        <taxon>Sphingomonadales</taxon>
        <taxon>Sphingomonadaceae</taxon>
        <taxon>Sphingobium</taxon>
    </lineage>
</organism>
<dbReference type="Pfam" id="PF12802">
    <property type="entry name" value="MarR_2"/>
    <property type="match status" value="1"/>
</dbReference>
<dbReference type="AlphaFoldDB" id="A0A9X1DAZ7"/>
<dbReference type="InterPro" id="IPR036390">
    <property type="entry name" value="WH_DNA-bd_sf"/>
</dbReference>
<dbReference type="GO" id="GO:0003700">
    <property type="term" value="F:DNA-binding transcription factor activity"/>
    <property type="evidence" value="ECO:0007669"/>
    <property type="project" value="InterPro"/>
</dbReference>